<proteinExistence type="predicted"/>
<comment type="caution">
    <text evidence="1">The sequence shown here is derived from an EMBL/GenBank/DDBJ whole genome shotgun (WGS) entry which is preliminary data.</text>
</comment>
<reference evidence="1 2" key="1">
    <citation type="submission" date="2014-02" db="EMBL/GenBank/DDBJ databases">
        <title>Expanding our view of genomic diversity in Candidatus Accumulibacter clades.</title>
        <authorList>
            <person name="Skennerton C.T."/>
            <person name="Barr J.J."/>
            <person name="Slater F.R."/>
            <person name="Bond P.L."/>
            <person name="Tyson G.W."/>
        </authorList>
    </citation>
    <scope>NUCLEOTIDE SEQUENCE [LARGE SCALE GENOMIC DNA]</scope>
    <source>
        <strain evidence="2">BA-91</strain>
    </source>
</reference>
<evidence type="ECO:0000313" key="1">
    <source>
        <dbReference type="EMBL" id="KFB73901.1"/>
    </source>
</evidence>
<name>A0A080LYP9_9PROT</name>
<dbReference type="Proteomes" id="UP000020077">
    <property type="component" value="Unassembled WGS sequence"/>
</dbReference>
<gene>
    <name evidence="1" type="ORF">AW09_000826</name>
</gene>
<organism evidence="1 2">
    <name type="scientific">Candidatus Accumulibacter phosphatis</name>
    <dbReference type="NCBI Taxonomy" id="327160"/>
    <lineage>
        <taxon>Bacteria</taxon>
        <taxon>Pseudomonadati</taxon>
        <taxon>Pseudomonadota</taxon>
        <taxon>Betaproteobacteria</taxon>
        <taxon>Candidatus Accumulibacter</taxon>
    </lineage>
</organism>
<evidence type="ECO:0000313" key="2">
    <source>
        <dbReference type="Proteomes" id="UP000020077"/>
    </source>
</evidence>
<dbReference type="AlphaFoldDB" id="A0A080LYP9"/>
<accession>A0A080LYP9</accession>
<sequence>MNPLRRLDQPGPDTRQAVRDVLFFMSDAFLAIATADTIPSESAARGVARILSVCADALHESAEGES</sequence>
<dbReference type="EMBL" id="JDVG02000142">
    <property type="protein sequence ID" value="KFB73901.1"/>
    <property type="molecule type" value="Genomic_DNA"/>
</dbReference>
<protein>
    <submittedName>
        <fullName evidence="1">Uncharacterized protein</fullName>
    </submittedName>
</protein>